<organism evidence="1 2">
    <name type="scientific">Thiohalomonas denitrificans</name>
    <dbReference type="NCBI Taxonomy" id="415747"/>
    <lineage>
        <taxon>Bacteria</taxon>
        <taxon>Pseudomonadati</taxon>
        <taxon>Pseudomonadota</taxon>
        <taxon>Gammaproteobacteria</taxon>
        <taxon>Thiohalomonadales</taxon>
        <taxon>Thiohalomonadaceae</taxon>
        <taxon>Thiohalomonas</taxon>
    </lineage>
</organism>
<sequence length="107" mass="12177">MLKPIIKGSIGFIVATTGYDRRSFGVTRLIVLMYHRVWLFEEPNDSTVQPGMAESADTIKSQLDVLTSHHRLAHLSKWFIRFRSGAPHQGIGTSHALFRFHLSCLNR</sequence>
<reference evidence="1 2" key="1">
    <citation type="submission" date="2016-10" db="EMBL/GenBank/DDBJ databases">
        <authorList>
            <person name="de Groot N.N."/>
        </authorList>
    </citation>
    <scope>NUCLEOTIDE SEQUENCE [LARGE SCALE GENOMIC DNA]</scope>
    <source>
        <strain evidence="1 2">HLD2</strain>
    </source>
</reference>
<dbReference type="EMBL" id="FMWD01000003">
    <property type="protein sequence ID" value="SCZ55947.1"/>
    <property type="molecule type" value="Genomic_DNA"/>
</dbReference>
<evidence type="ECO:0000313" key="2">
    <source>
        <dbReference type="Proteomes" id="UP000199648"/>
    </source>
</evidence>
<dbReference type="AlphaFoldDB" id="A0A1G5Q2Q1"/>
<protein>
    <submittedName>
        <fullName evidence="1">Uncharacterized protein</fullName>
    </submittedName>
</protein>
<dbReference type="OrthoDB" id="9814639at2"/>
<accession>A0A1G5Q2Q1</accession>
<gene>
    <name evidence="1" type="ORF">SAMN03097708_01233</name>
</gene>
<evidence type="ECO:0000313" key="1">
    <source>
        <dbReference type="EMBL" id="SCZ55947.1"/>
    </source>
</evidence>
<name>A0A1G5Q2Q1_9GAMM</name>
<dbReference type="Proteomes" id="UP000199648">
    <property type="component" value="Unassembled WGS sequence"/>
</dbReference>
<keyword evidence="2" id="KW-1185">Reference proteome</keyword>
<proteinExistence type="predicted"/>
<dbReference type="RefSeq" id="WP_092994026.1">
    <property type="nucleotide sequence ID" value="NZ_FMWD01000003.1"/>
</dbReference>